<dbReference type="InterPro" id="IPR018669">
    <property type="entry name" value="Toxin_HigB"/>
</dbReference>
<dbReference type="Pfam" id="PF09907">
    <property type="entry name" value="HigB_toxin"/>
    <property type="match status" value="1"/>
</dbReference>
<sequence>MRVIAVATLRAFWERHPVAEQPLKEWYEEGTNATLTQPSDIKGNHYLLIVVIAYKLQIVWVKFVGTHKEYDAVDAETVDMA</sequence>
<dbReference type="GO" id="GO:0003723">
    <property type="term" value="F:RNA binding"/>
    <property type="evidence" value="ECO:0007669"/>
    <property type="project" value="InterPro"/>
</dbReference>
<proteinExistence type="predicted"/>
<reference evidence="2" key="1">
    <citation type="submission" date="2018-09" db="EMBL/GenBank/DDBJ databases">
        <authorList>
            <person name="Zhu H."/>
        </authorList>
    </citation>
    <scope>NUCLEOTIDE SEQUENCE [LARGE SCALE GENOMIC DNA]</scope>
    <source>
        <strain evidence="2">K1S02-23</strain>
    </source>
</reference>
<name>A0A3A3G245_9BURK</name>
<evidence type="ECO:0000313" key="1">
    <source>
        <dbReference type="EMBL" id="RJG00552.1"/>
    </source>
</evidence>
<dbReference type="GO" id="GO:0004519">
    <property type="term" value="F:endonuclease activity"/>
    <property type="evidence" value="ECO:0007669"/>
    <property type="project" value="InterPro"/>
</dbReference>
<dbReference type="GO" id="GO:0110001">
    <property type="term" value="C:toxin-antitoxin complex"/>
    <property type="evidence" value="ECO:0007669"/>
    <property type="project" value="InterPro"/>
</dbReference>
<evidence type="ECO:0000313" key="2">
    <source>
        <dbReference type="Proteomes" id="UP000266327"/>
    </source>
</evidence>
<dbReference type="Proteomes" id="UP000266327">
    <property type="component" value="Unassembled WGS sequence"/>
</dbReference>
<accession>A0A3A3G245</accession>
<dbReference type="OrthoDB" id="9799912at2"/>
<keyword evidence="2" id="KW-1185">Reference proteome</keyword>
<gene>
    <name evidence="1" type="ORF">D3878_02325</name>
</gene>
<organism evidence="1 2">
    <name type="scientific">Noviherbaspirillum sedimenti</name>
    <dbReference type="NCBI Taxonomy" id="2320865"/>
    <lineage>
        <taxon>Bacteria</taxon>
        <taxon>Pseudomonadati</taxon>
        <taxon>Pseudomonadota</taxon>
        <taxon>Betaproteobacteria</taxon>
        <taxon>Burkholderiales</taxon>
        <taxon>Oxalobacteraceae</taxon>
        <taxon>Noviherbaspirillum</taxon>
    </lineage>
</organism>
<dbReference type="AlphaFoldDB" id="A0A3A3G245"/>
<protein>
    <submittedName>
        <fullName evidence="1">Type II toxin-antitoxin system HigB family toxin</fullName>
    </submittedName>
</protein>
<dbReference type="RefSeq" id="WP_119784007.1">
    <property type="nucleotide sequence ID" value="NZ_QYUQ01000002.1"/>
</dbReference>
<dbReference type="EMBL" id="QYUQ01000002">
    <property type="protein sequence ID" value="RJG00552.1"/>
    <property type="molecule type" value="Genomic_DNA"/>
</dbReference>
<comment type="caution">
    <text evidence="1">The sequence shown here is derived from an EMBL/GenBank/DDBJ whole genome shotgun (WGS) entry which is preliminary data.</text>
</comment>